<dbReference type="KEGG" id="proe:H9L23_05840"/>
<evidence type="ECO:0000313" key="1">
    <source>
        <dbReference type="EMBL" id="QNN43619.1"/>
    </source>
</evidence>
<protein>
    <submittedName>
        <fullName evidence="1">Uncharacterized protein</fullName>
    </submittedName>
</protein>
<name>A0A7G9QJU4_9SPHI</name>
<proteinExistence type="predicted"/>
<dbReference type="RefSeq" id="WP_187594086.1">
    <property type="nucleotide sequence ID" value="NZ_CP060723.1"/>
</dbReference>
<sequence length="78" mass="8778">MENILLDNSLVVFSNYLKDAQNLVVAYSAILDMKVNRFISTQITAGLFYDNNQIGKLQLKETLGVGLTYKSGKYQDVK</sequence>
<accession>A0A7G9QJU4</accession>
<dbReference type="AlphaFoldDB" id="A0A7G9QJU4"/>
<evidence type="ECO:0000313" key="2">
    <source>
        <dbReference type="Proteomes" id="UP000515806"/>
    </source>
</evidence>
<dbReference type="Proteomes" id="UP000515806">
    <property type="component" value="Chromosome"/>
</dbReference>
<dbReference type="EMBL" id="CP060723">
    <property type="protein sequence ID" value="QNN43619.1"/>
    <property type="molecule type" value="Genomic_DNA"/>
</dbReference>
<organism evidence="1 2">
    <name type="scientific">Pedobacter roseus</name>
    <dbReference type="NCBI Taxonomy" id="336820"/>
    <lineage>
        <taxon>Bacteria</taxon>
        <taxon>Pseudomonadati</taxon>
        <taxon>Bacteroidota</taxon>
        <taxon>Sphingobacteriia</taxon>
        <taxon>Sphingobacteriales</taxon>
        <taxon>Sphingobacteriaceae</taxon>
        <taxon>Pedobacter</taxon>
    </lineage>
</organism>
<keyword evidence="2" id="KW-1185">Reference proteome</keyword>
<reference evidence="1 2" key="1">
    <citation type="submission" date="2020-08" db="EMBL/GenBank/DDBJ databases">
        <title>Genome sequence of Pedobacter roseus KACC 11594T.</title>
        <authorList>
            <person name="Hyun D.-W."/>
            <person name="Bae J.-W."/>
        </authorList>
    </citation>
    <scope>NUCLEOTIDE SEQUENCE [LARGE SCALE GENOMIC DNA]</scope>
    <source>
        <strain evidence="1 2">KACC 11594</strain>
    </source>
</reference>
<gene>
    <name evidence="1" type="ORF">H9L23_05840</name>
</gene>